<dbReference type="PANTHER" id="PTHR36048:SF1">
    <property type="entry name" value="RIBOSOME MATURATION FACTOR"/>
    <property type="match status" value="1"/>
</dbReference>
<evidence type="ECO:0000256" key="1">
    <source>
        <dbReference type="SAM" id="MobiDB-lite"/>
    </source>
</evidence>
<feature type="compositionally biased region" description="Polar residues" evidence="1">
    <location>
        <begin position="214"/>
        <end position="223"/>
    </location>
</feature>
<proteinExistence type="predicted"/>
<dbReference type="EMBL" id="JBJQOH010000003">
    <property type="protein sequence ID" value="KAL3694033.1"/>
    <property type="molecule type" value="Genomic_DNA"/>
</dbReference>
<evidence type="ECO:0000313" key="3">
    <source>
        <dbReference type="Proteomes" id="UP001633002"/>
    </source>
</evidence>
<evidence type="ECO:0000313" key="2">
    <source>
        <dbReference type="EMBL" id="KAL3694033.1"/>
    </source>
</evidence>
<feature type="region of interest" description="Disordered" evidence="1">
    <location>
        <begin position="31"/>
        <end position="172"/>
    </location>
</feature>
<gene>
    <name evidence="2" type="ORF">R1sor_007684</name>
</gene>
<sequence length="246" mass="26913">MTTLNLPTKMEFTMGSTEQKMDMTLDDIIKLGRKSNPRKRVPIKSQNRPRNPSGNNSASKAALQRSVAARSAKIRQGKLAEARAQNGAGNLPATQAAAKRAFVAPVRTRNRQWMRSSDVRRNTLSRPWAGQGSNAYTASGGNMKISVVNSGSKSGGQRQSRRRNGPSSTARQVQSVGYSFLMEVDGQGQQRQSQGQKPRTLDALFAEIKERRNQQPQIVQPFTSSDRRGSRRGGRGSFGARGRGGQ</sequence>
<feature type="compositionally biased region" description="Low complexity" evidence="1">
    <location>
        <begin position="149"/>
        <end position="158"/>
    </location>
</feature>
<accession>A0ABD3HRH3</accession>
<feature type="region of interest" description="Disordered" evidence="1">
    <location>
        <begin position="209"/>
        <end position="246"/>
    </location>
</feature>
<feature type="compositionally biased region" description="Polar residues" evidence="1">
    <location>
        <begin position="44"/>
        <end position="59"/>
    </location>
</feature>
<feature type="compositionally biased region" description="Basic residues" evidence="1">
    <location>
        <begin position="31"/>
        <end position="42"/>
    </location>
</feature>
<protein>
    <submittedName>
        <fullName evidence="2">Uncharacterized protein</fullName>
    </submittedName>
</protein>
<feature type="compositionally biased region" description="Gly residues" evidence="1">
    <location>
        <begin position="235"/>
        <end position="246"/>
    </location>
</feature>
<dbReference type="AlphaFoldDB" id="A0ABD3HRH3"/>
<comment type="caution">
    <text evidence="2">The sequence shown here is derived from an EMBL/GenBank/DDBJ whole genome shotgun (WGS) entry which is preliminary data.</text>
</comment>
<dbReference type="Proteomes" id="UP001633002">
    <property type="component" value="Unassembled WGS sequence"/>
</dbReference>
<keyword evidence="3" id="KW-1185">Reference proteome</keyword>
<reference evidence="2 3" key="1">
    <citation type="submission" date="2024-09" db="EMBL/GenBank/DDBJ databases">
        <title>Chromosome-scale assembly of Riccia sorocarpa.</title>
        <authorList>
            <person name="Paukszto L."/>
        </authorList>
    </citation>
    <scope>NUCLEOTIDE SEQUENCE [LARGE SCALE GENOMIC DNA]</scope>
    <source>
        <strain evidence="2">LP-2024</strain>
        <tissue evidence="2">Aerial parts of the thallus</tissue>
    </source>
</reference>
<dbReference type="PANTHER" id="PTHR36048">
    <property type="entry name" value="RIBOSOME MATURATION FACTOR"/>
    <property type="match status" value="1"/>
</dbReference>
<name>A0ABD3HRH3_9MARC</name>
<feature type="compositionally biased region" description="Polar residues" evidence="1">
    <location>
        <begin position="131"/>
        <end position="140"/>
    </location>
</feature>
<organism evidence="2 3">
    <name type="scientific">Riccia sorocarpa</name>
    <dbReference type="NCBI Taxonomy" id="122646"/>
    <lineage>
        <taxon>Eukaryota</taxon>
        <taxon>Viridiplantae</taxon>
        <taxon>Streptophyta</taxon>
        <taxon>Embryophyta</taxon>
        <taxon>Marchantiophyta</taxon>
        <taxon>Marchantiopsida</taxon>
        <taxon>Marchantiidae</taxon>
        <taxon>Marchantiales</taxon>
        <taxon>Ricciaceae</taxon>
        <taxon>Riccia</taxon>
    </lineage>
</organism>